<name>A0A7X3JPU6_VIBCL</name>
<organism evidence="1 2">
    <name type="scientific">Vibrio cholerae</name>
    <dbReference type="NCBI Taxonomy" id="666"/>
    <lineage>
        <taxon>Bacteria</taxon>
        <taxon>Pseudomonadati</taxon>
        <taxon>Pseudomonadota</taxon>
        <taxon>Gammaproteobacteria</taxon>
        <taxon>Vibrionales</taxon>
        <taxon>Vibrionaceae</taxon>
        <taxon>Vibrio</taxon>
    </lineage>
</organism>
<keyword evidence="1" id="KW-0808">Transferase</keyword>
<dbReference type="Proteomes" id="UP000471242">
    <property type="component" value="Unassembled WGS sequence"/>
</dbReference>
<dbReference type="GO" id="GO:0016740">
    <property type="term" value="F:transferase activity"/>
    <property type="evidence" value="ECO:0007669"/>
    <property type="project" value="UniProtKB-KW"/>
</dbReference>
<sequence length="48" mass="5740">MNLEEFQESDFDLLIKWIDSDELNYLWGCPAYVFPLTYEQIHSHCSKA</sequence>
<evidence type="ECO:0000313" key="1">
    <source>
        <dbReference type="EMBL" id="MVD25604.1"/>
    </source>
</evidence>
<reference evidence="1 2" key="1">
    <citation type="submission" date="2018-09" db="EMBL/GenBank/DDBJ databases">
        <title>Genomic epidemiology reveals two lineages of Vibrio cholerae that can cause global cholera epidemics despite absence of cholera toxin gene.</title>
        <authorList>
            <person name="Wang H."/>
            <person name="Zen W."/>
            <person name="Yu H."/>
            <person name="Zhang W."/>
            <person name="Pan J."/>
            <person name="Yang C."/>
            <person name="Cui Y."/>
        </authorList>
    </citation>
    <scope>NUCLEOTIDE SEQUENCE [LARGE SCALE GENOMIC DNA]</scope>
    <source>
        <strain evidence="1 2">00-1_S85</strain>
    </source>
</reference>
<accession>A0A7X3JPU6</accession>
<gene>
    <name evidence="1" type="ORF">D6U24_20095</name>
</gene>
<protein>
    <submittedName>
        <fullName evidence="1">GNAT family N-acetyltransferase</fullName>
    </submittedName>
</protein>
<comment type="caution">
    <text evidence="1">The sequence shown here is derived from an EMBL/GenBank/DDBJ whole genome shotgun (WGS) entry which is preliminary data.</text>
</comment>
<proteinExistence type="predicted"/>
<feature type="non-terminal residue" evidence="1">
    <location>
        <position position="48"/>
    </location>
</feature>
<dbReference type="AlphaFoldDB" id="A0A7X3JPU6"/>
<evidence type="ECO:0000313" key="2">
    <source>
        <dbReference type="Proteomes" id="UP000471242"/>
    </source>
</evidence>
<dbReference type="EMBL" id="QZRB01000096">
    <property type="protein sequence ID" value="MVD25604.1"/>
    <property type="molecule type" value="Genomic_DNA"/>
</dbReference>